<dbReference type="AlphaFoldDB" id="A0A6C0EHE8"/>
<evidence type="ECO:0000313" key="2">
    <source>
        <dbReference type="EMBL" id="QHT28398.1"/>
    </source>
</evidence>
<proteinExistence type="predicted"/>
<evidence type="ECO:0000256" key="1">
    <source>
        <dbReference type="SAM" id="MobiDB-lite"/>
    </source>
</evidence>
<feature type="compositionally biased region" description="Polar residues" evidence="1">
    <location>
        <begin position="407"/>
        <end position="422"/>
    </location>
</feature>
<dbReference type="EMBL" id="MN738856">
    <property type="protein sequence ID" value="QHT28398.1"/>
    <property type="molecule type" value="Genomic_DNA"/>
</dbReference>
<accession>A0A6C0EHE8</accession>
<feature type="compositionally biased region" description="Acidic residues" evidence="1">
    <location>
        <begin position="423"/>
        <end position="437"/>
    </location>
</feature>
<reference evidence="2" key="1">
    <citation type="journal article" date="2020" name="Nature">
        <title>Giant virus diversity and host interactions through global metagenomics.</title>
        <authorList>
            <person name="Schulz F."/>
            <person name="Roux S."/>
            <person name="Paez-Espino D."/>
            <person name="Jungbluth S."/>
            <person name="Walsh D.A."/>
            <person name="Denef V.J."/>
            <person name="McMahon K.D."/>
            <person name="Konstantinidis K.T."/>
            <person name="Eloe-Fadrosh E.A."/>
            <person name="Kyrpides N.C."/>
            <person name="Woyke T."/>
        </authorList>
    </citation>
    <scope>NUCLEOTIDE SEQUENCE</scope>
    <source>
        <strain evidence="2">GVMAG-M-3300001348-25</strain>
    </source>
</reference>
<organism evidence="2">
    <name type="scientific">viral metagenome</name>
    <dbReference type="NCBI Taxonomy" id="1070528"/>
    <lineage>
        <taxon>unclassified sequences</taxon>
        <taxon>metagenomes</taxon>
        <taxon>organismal metagenomes</taxon>
    </lineage>
</organism>
<sequence>MSYNIDFPTDSFDFNRITLANPVILQQQSYFSKIMSNNNELMIQMPKCTSKQGFINSSKRYYCDLMFSSENSELLSWFENLEEKIQKLIYEQRNSWFHEDVEPDEIENIFTSSLRSFKSGKFFLCRTMLNSPRMLQTTKLNIFDENENSLEMSSIDEKTEFVSILHLHGIKFSSRNFQIYVEMKQMMVINNKPTFSKCLIQNGSGERGEDIIQNQQQGEDIIQNQHKDEDIIQNQQQGEDIIQNQHQDEESLEVVETNFPNIAEIKDITDNFVIEYDAKNVENMDISEVILDNIEKGADKLIEAEFTLDDKNVDETEPNDIQKHLEINQYLPSELQEIDLQVDNLETIQLKNKQDLYLQEYRTAKGKAKKARIIALKALLKAKNIKDKYLIDTMELSDEEYDDDNTTIHTSDLESNADSLESFSDDGNDNEENLVEL</sequence>
<feature type="region of interest" description="Disordered" evidence="1">
    <location>
        <begin position="401"/>
        <end position="437"/>
    </location>
</feature>
<name>A0A6C0EHE8_9ZZZZ</name>
<protein>
    <submittedName>
        <fullName evidence="2">Uncharacterized protein</fullName>
    </submittedName>
</protein>